<organism evidence="4 5">
    <name type="scientific">Paenibacillus stellifer</name>
    <dbReference type="NCBI Taxonomy" id="169760"/>
    <lineage>
        <taxon>Bacteria</taxon>
        <taxon>Bacillati</taxon>
        <taxon>Bacillota</taxon>
        <taxon>Bacilli</taxon>
        <taxon>Bacillales</taxon>
        <taxon>Paenibacillaceae</taxon>
        <taxon>Paenibacillus</taxon>
    </lineage>
</organism>
<evidence type="ECO:0000313" key="4">
    <source>
        <dbReference type="EMBL" id="AIQ63695.1"/>
    </source>
</evidence>
<dbReference type="PROSITE" id="PS00012">
    <property type="entry name" value="PHOSPHOPANTETHEINE"/>
    <property type="match status" value="1"/>
</dbReference>
<dbReference type="AlphaFoldDB" id="A0A089LU91"/>
<dbReference type="InterPro" id="IPR009081">
    <property type="entry name" value="PP-bd_ACP"/>
</dbReference>
<name>A0A089LU91_9BACL</name>
<keyword evidence="2" id="KW-0597">Phosphoprotein</keyword>
<sequence>MSGNVDKIMAIISEASGIALDELGPGTPIGDAGINSITFIEIVVKLEQELDIELDDEALDLSRYEVVSDLLRALDEEVGV</sequence>
<dbReference type="PROSITE" id="PS50075">
    <property type="entry name" value="CARRIER"/>
    <property type="match status" value="1"/>
</dbReference>
<reference evidence="4 5" key="1">
    <citation type="submission" date="2014-08" db="EMBL/GenBank/DDBJ databases">
        <title>Comparative genomics of the Paenibacillus odorifer group.</title>
        <authorList>
            <person name="den Bakker H.C."/>
            <person name="Tsai Y.-C."/>
            <person name="Martin N."/>
            <person name="Korlach J."/>
            <person name="Wiedmann M."/>
        </authorList>
    </citation>
    <scope>NUCLEOTIDE SEQUENCE [LARGE SCALE GENOMIC DNA]</scope>
    <source>
        <strain evidence="4 5">DSM 14472</strain>
    </source>
</reference>
<accession>A0A089LU91</accession>
<dbReference type="RefSeq" id="WP_038695419.1">
    <property type="nucleotide sequence ID" value="NZ_CP009286.1"/>
</dbReference>
<evidence type="ECO:0000259" key="3">
    <source>
        <dbReference type="PROSITE" id="PS50075"/>
    </source>
</evidence>
<dbReference type="SUPFAM" id="SSF47336">
    <property type="entry name" value="ACP-like"/>
    <property type="match status" value="1"/>
</dbReference>
<dbReference type="EMBL" id="CP009286">
    <property type="protein sequence ID" value="AIQ63695.1"/>
    <property type="molecule type" value="Genomic_DNA"/>
</dbReference>
<dbReference type="Proteomes" id="UP000029507">
    <property type="component" value="Chromosome"/>
</dbReference>
<dbReference type="Gene3D" id="1.10.1200.10">
    <property type="entry name" value="ACP-like"/>
    <property type="match status" value="1"/>
</dbReference>
<keyword evidence="5" id="KW-1185">Reference proteome</keyword>
<gene>
    <name evidence="4" type="ORF">PSTEL_11990</name>
</gene>
<dbReference type="KEGG" id="pste:PSTEL_11990"/>
<evidence type="ECO:0000313" key="5">
    <source>
        <dbReference type="Proteomes" id="UP000029507"/>
    </source>
</evidence>
<dbReference type="STRING" id="169760.PSTEL_11990"/>
<evidence type="ECO:0000256" key="1">
    <source>
        <dbReference type="ARBA" id="ARBA00022450"/>
    </source>
</evidence>
<feature type="domain" description="Carrier" evidence="3">
    <location>
        <begin position="1"/>
        <end position="78"/>
    </location>
</feature>
<protein>
    <recommendedName>
        <fullName evidence="3">Carrier domain-containing protein</fullName>
    </recommendedName>
</protein>
<evidence type="ECO:0000256" key="2">
    <source>
        <dbReference type="ARBA" id="ARBA00022553"/>
    </source>
</evidence>
<dbReference type="InterPro" id="IPR036736">
    <property type="entry name" value="ACP-like_sf"/>
</dbReference>
<dbReference type="Pfam" id="PF00550">
    <property type="entry name" value="PP-binding"/>
    <property type="match status" value="1"/>
</dbReference>
<proteinExistence type="predicted"/>
<keyword evidence="1" id="KW-0596">Phosphopantetheine</keyword>
<dbReference type="InterPro" id="IPR006162">
    <property type="entry name" value="Ppantetheine_attach_site"/>
</dbReference>
<dbReference type="HOGENOM" id="CLU_108696_10_3_9"/>